<dbReference type="PANTHER" id="PTHR15107:SF0">
    <property type="entry name" value="DNA ENDONUCLEASE ACTIVATOR CTP1 C-TERMINAL DOMAIN-CONTAINING PROTEIN"/>
    <property type="match status" value="1"/>
</dbReference>
<feature type="region of interest" description="Disordered" evidence="5">
    <location>
        <begin position="391"/>
        <end position="455"/>
    </location>
</feature>
<dbReference type="Pfam" id="PF08573">
    <property type="entry name" value="SAE2"/>
    <property type="match status" value="2"/>
</dbReference>
<dbReference type="PANTHER" id="PTHR15107">
    <property type="entry name" value="RETINOBLASTOMA BINDING PROTEIN 8"/>
    <property type="match status" value="1"/>
</dbReference>
<proteinExistence type="predicted"/>
<evidence type="ECO:0000313" key="8">
    <source>
        <dbReference type="Proteomes" id="UP001054902"/>
    </source>
</evidence>
<dbReference type="EMBL" id="BLLK01000020">
    <property type="protein sequence ID" value="GFH45466.1"/>
    <property type="molecule type" value="Genomic_DNA"/>
</dbReference>
<feature type="region of interest" description="Disordered" evidence="5">
    <location>
        <begin position="96"/>
        <end position="137"/>
    </location>
</feature>
<feature type="compositionally biased region" description="Polar residues" evidence="5">
    <location>
        <begin position="437"/>
        <end position="446"/>
    </location>
</feature>
<feature type="region of interest" description="Disordered" evidence="5">
    <location>
        <begin position="613"/>
        <end position="645"/>
    </location>
</feature>
<sequence>MREKKKLAFVSALKKANNTKLKRNHSHSESSATSSAITDTTPRTTNTPANETGWIDARFGVRELKESKLKLVKKSSGRSHPPRAPDQMDIYSMLQTRTNNKSQSSTDSDTTRGERSSDRYDILTNPSQDLLKNEEENDMNTNDLAAKDDEVIDLIQNEQNGASEDIHGSVDRTDQDSKNDNQVQVCTTEKRVIPDNSTTETTSTQEVSAFTLQLDALISSHVKSRIKEIENKHQQEIENMKNAHETETRKLLKEKHERNNATNAEIENLVKRVHELEENNADLSQQLTSSHNQIKSLQRQTGSLQAALQKCKSDNKDLKRKQTTVEKLGIGFGPNGELMFSNIFATLLEKTSSPSESQNSSILESQKESQHFSLKCPEALLNLGHDDLLQKNGSDGASKEEDCNENQSCNMFEGSDTGKDCSDDSDLAVTSPIINLPQKTPSNSRSSKNDVDKSFSLSPKQLKFKRSEKAQLRNSSSSLATFSLDDKLVESSQETDDESTVLPNASSRRESKHESSPKQLHTRKVTPATNGGKKWQPEDEAIKQGHKIRDDVSYEQDITSKLTPTLQSKPFKSKKRPSPTEECTKKSKTKFSTSLISISNLDESQMYQVNKQVGNENKNSSNTEQLCLGKNTKDARKEASRTPTRKDEEFRFQEVIRGKKARAEMHGADCPCCGDFYKAVGEGKGKEVFDIEEMKQVFSRHRSKYQNEQATPDGYWDMSFADSVKARQQNESLLSQGMGLTQSPTKEHYRGSNETIHNQEIDDEKRNREENSLQDFPSQTGSFSQESERYEQSLAY</sequence>
<gene>
    <name evidence="7" type="ORF">CTEN210_01940</name>
</gene>
<comment type="caution">
    <text evidence="7">The sequence shown here is derived from an EMBL/GenBank/DDBJ whole genome shotgun (WGS) entry which is preliminary data.</text>
</comment>
<feature type="compositionally biased region" description="Polar residues" evidence="5">
    <location>
        <begin position="735"/>
        <end position="744"/>
    </location>
</feature>
<feature type="domain" description="DNA endonuclease activator Ctp1 C-terminal" evidence="6">
    <location>
        <begin position="691"/>
        <end position="722"/>
    </location>
</feature>
<name>A0AAD3H075_9STRA</name>
<feature type="compositionally biased region" description="Basic and acidic residues" evidence="5">
    <location>
        <begin position="109"/>
        <end position="121"/>
    </location>
</feature>
<feature type="domain" description="DNA endonuclease activator Ctp1 C-terminal" evidence="6">
    <location>
        <begin position="652"/>
        <end position="686"/>
    </location>
</feature>
<dbReference type="GO" id="GO:0010792">
    <property type="term" value="P:DNA double-strand break processing involved in repair via single-strand annealing"/>
    <property type="evidence" value="ECO:0007669"/>
    <property type="project" value="TreeGrafter"/>
</dbReference>
<feature type="compositionally biased region" description="Basic and acidic residues" evidence="5">
    <location>
        <begin position="786"/>
        <end position="796"/>
    </location>
</feature>
<feature type="compositionally biased region" description="Polar residues" evidence="5">
    <location>
        <begin position="96"/>
        <end position="108"/>
    </location>
</feature>
<dbReference type="Proteomes" id="UP001054902">
    <property type="component" value="Unassembled WGS sequence"/>
</dbReference>
<evidence type="ECO:0000256" key="1">
    <source>
        <dbReference type="ARBA" id="ARBA00004123"/>
    </source>
</evidence>
<feature type="compositionally biased region" description="Polar residues" evidence="5">
    <location>
        <begin position="613"/>
        <end position="625"/>
    </location>
</feature>
<feature type="region of interest" description="Disordered" evidence="5">
    <location>
        <begin position="560"/>
        <end position="589"/>
    </location>
</feature>
<evidence type="ECO:0000256" key="2">
    <source>
        <dbReference type="ARBA" id="ARBA00022763"/>
    </source>
</evidence>
<dbReference type="GO" id="GO:0003684">
    <property type="term" value="F:damaged DNA binding"/>
    <property type="evidence" value="ECO:0007669"/>
    <property type="project" value="TreeGrafter"/>
</dbReference>
<keyword evidence="2" id="KW-0227">DNA damage</keyword>
<keyword evidence="8" id="KW-1185">Reference proteome</keyword>
<evidence type="ECO:0000313" key="7">
    <source>
        <dbReference type="EMBL" id="GFH45466.1"/>
    </source>
</evidence>
<feature type="compositionally biased region" description="Basic and acidic residues" evidence="5">
    <location>
        <begin position="164"/>
        <end position="179"/>
    </location>
</feature>
<dbReference type="InterPro" id="IPR013882">
    <property type="entry name" value="Ctp1_C"/>
</dbReference>
<keyword evidence="4" id="KW-0175">Coiled coil</keyword>
<feature type="region of interest" description="Disordered" evidence="5">
    <location>
        <begin position="15"/>
        <end position="54"/>
    </location>
</feature>
<reference evidence="7 8" key="1">
    <citation type="journal article" date="2021" name="Sci. Rep.">
        <title>The genome of the diatom Chaetoceros tenuissimus carries an ancient integrated fragment of an extant virus.</title>
        <authorList>
            <person name="Hongo Y."/>
            <person name="Kimura K."/>
            <person name="Takaki Y."/>
            <person name="Yoshida Y."/>
            <person name="Baba S."/>
            <person name="Kobayashi G."/>
            <person name="Nagasaki K."/>
            <person name="Hano T."/>
            <person name="Tomaru Y."/>
        </authorList>
    </citation>
    <scope>NUCLEOTIDE SEQUENCE [LARGE SCALE GENOMIC DNA]</scope>
    <source>
        <strain evidence="7 8">NIES-3715</strain>
    </source>
</reference>
<comment type="subcellular location">
    <subcellularLocation>
        <location evidence="1">Nucleus</location>
    </subcellularLocation>
</comment>
<dbReference type="AlphaFoldDB" id="A0AAD3H075"/>
<feature type="compositionally biased region" description="Basic and acidic residues" evidence="5">
    <location>
        <begin position="745"/>
        <end position="771"/>
    </location>
</feature>
<feature type="compositionally biased region" description="Basic and acidic residues" evidence="5">
    <location>
        <begin position="507"/>
        <end position="516"/>
    </location>
</feature>
<organism evidence="7 8">
    <name type="scientific">Chaetoceros tenuissimus</name>
    <dbReference type="NCBI Taxonomy" id="426638"/>
    <lineage>
        <taxon>Eukaryota</taxon>
        <taxon>Sar</taxon>
        <taxon>Stramenopiles</taxon>
        <taxon>Ochrophyta</taxon>
        <taxon>Bacillariophyta</taxon>
        <taxon>Coscinodiscophyceae</taxon>
        <taxon>Chaetocerotophycidae</taxon>
        <taxon>Chaetocerotales</taxon>
        <taxon>Chaetocerotaceae</taxon>
        <taxon>Chaetoceros</taxon>
    </lineage>
</organism>
<dbReference type="InterPro" id="IPR033316">
    <property type="entry name" value="RBBP8-like"/>
</dbReference>
<evidence type="ECO:0000259" key="6">
    <source>
        <dbReference type="Pfam" id="PF08573"/>
    </source>
</evidence>
<feature type="compositionally biased region" description="Polar residues" evidence="5">
    <location>
        <begin position="773"/>
        <end position="785"/>
    </location>
</feature>
<evidence type="ECO:0000256" key="4">
    <source>
        <dbReference type="SAM" id="Coils"/>
    </source>
</evidence>
<feature type="region of interest" description="Disordered" evidence="5">
    <location>
        <begin position="488"/>
        <end position="539"/>
    </location>
</feature>
<feature type="compositionally biased region" description="Low complexity" evidence="5">
    <location>
        <begin position="29"/>
        <end position="52"/>
    </location>
</feature>
<protein>
    <recommendedName>
        <fullName evidence="6">DNA endonuclease activator Ctp1 C-terminal domain-containing protein</fullName>
    </recommendedName>
</protein>
<accession>A0AAD3H075</accession>
<feature type="coiled-coil region" evidence="4">
    <location>
        <begin position="223"/>
        <end position="300"/>
    </location>
</feature>
<dbReference type="GO" id="GO:0005634">
    <property type="term" value="C:nucleus"/>
    <property type="evidence" value="ECO:0007669"/>
    <property type="project" value="UniProtKB-SubCell"/>
</dbReference>
<feature type="compositionally biased region" description="Basic and acidic residues" evidence="5">
    <location>
        <begin position="631"/>
        <end position="645"/>
    </location>
</feature>
<evidence type="ECO:0000256" key="5">
    <source>
        <dbReference type="SAM" id="MobiDB-lite"/>
    </source>
</evidence>
<keyword evidence="3" id="KW-0539">Nucleus</keyword>
<evidence type="ECO:0000256" key="3">
    <source>
        <dbReference type="ARBA" id="ARBA00023242"/>
    </source>
</evidence>
<feature type="region of interest" description="Disordered" evidence="5">
    <location>
        <begin position="159"/>
        <end position="182"/>
    </location>
</feature>
<feature type="region of interest" description="Disordered" evidence="5">
    <location>
        <begin position="735"/>
        <end position="796"/>
    </location>
</feature>